<evidence type="ECO:0000259" key="2">
    <source>
        <dbReference type="Pfam" id="PF00892"/>
    </source>
</evidence>
<dbReference type="SUPFAM" id="SSF103481">
    <property type="entry name" value="Multidrug resistance efflux transporter EmrE"/>
    <property type="match status" value="2"/>
</dbReference>
<dbReference type="AlphaFoldDB" id="A0A6P1NX24"/>
<feature type="transmembrane region" description="Helical" evidence="1">
    <location>
        <begin position="216"/>
        <end position="236"/>
    </location>
</feature>
<feature type="transmembrane region" description="Helical" evidence="1">
    <location>
        <begin position="97"/>
        <end position="118"/>
    </location>
</feature>
<evidence type="ECO:0000256" key="1">
    <source>
        <dbReference type="SAM" id="Phobius"/>
    </source>
</evidence>
<dbReference type="Proteomes" id="UP000464214">
    <property type="component" value="Chromosome"/>
</dbReference>
<keyword evidence="1" id="KW-0812">Transmembrane</keyword>
<sequence>MFRGGLLVFLGACSFGVVSTFVKLAYKQGYTLGDVTGSQAFFALLILWPLYFLQTRSKSFRAQQQPQTTPTWKLILAGTTNGLVSMAYYQCVQMTQASVAIILLMQFTWISMLLEAVLFKKKPTWLQMMAVVLVLGGTVLASGMLETQVENLSWAGIGFGMLAALGYSIFLIVNGRVGNELSPVKKSAWMITGSAILVFLVFPPEFLINGSLQEGLGALGLVFALFAAVIPPVLFAKGIPKAGVVLSSILSTVELPVAVAMSYFVLQEPVTTLRWMGVLVILLALVLPNLKRKKQLATL</sequence>
<dbReference type="KEGG" id="nib:GU926_04565"/>
<feature type="transmembrane region" description="Helical" evidence="1">
    <location>
        <begin position="187"/>
        <end position="204"/>
    </location>
</feature>
<organism evidence="3 4">
    <name type="scientific">Nibribacter ruber</name>
    <dbReference type="NCBI Taxonomy" id="2698458"/>
    <lineage>
        <taxon>Bacteria</taxon>
        <taxon>Pseudomonadati</taxon>
        <taxon>Bacteroidota</taxon>
        <taxon>Cytophagia</taxon>
        <taxon>Cytophagales</taxon>
        <taxon>Hymenobacteraceae</taxon>
        <taxon>Nibribacter</taxon>
    </lineage>
</organism>
<evidence type="ECO:0000313" key="3">
    <source>
        <dbReference type="EMBL" id="QHL86749.1"/>
    </source>
</evidence>
<proteinExistence type="predicted"/>
<gene>
    <name evidence="3" type="ORF">GU926_04565</name>
</gene>
<dbReference type="InterPro" id="IPR037185">
    <property type="entry name" value="EmrE-like"/>
</dbReference>
<dbReference type="RefSeq" id="WP_160689446.1">
    <property type="nucleotide sequence ID" value="NZ_CP047897.1"/>
</dbReference>
<dbReference type="InterPro" id="IPR000620">
    <property type="entry name" value="EamA_dom"/>
</dbReference>
<feature type="domain" description="EamA" evidence="2">
    <location>
        <begin position="4"/>
        <end position="142"/>
    </location>
</feature>
<keyword evidence="1" id="KW-1133">Transmembrane helix</keyword>
<name>A0A6P1NX24_9BACT</name>
<reference evidence="3 4" key="1">
    <citation type="submission" date="2020-01" db="EMBL/GenBank/DDBJ databases">
        <authorList>
            <person name="Kim M."/>
        </authorList>
    </citation>
    <scope>NUCLEOTIDE SEQUENCE [LARGE SCALE GENOMIC DNA]</scope>
    <source>
        <strain evidence="3 4">BT10</strain>
    </source>
</reference>
<keyword evidence="4" id="KW-1185">Reference proteome</keyword>
<evidence type="ECO:0000313" key="4">
    <source>
        <dbReference type="Proteomes" id="UP000464214"/>
    </source>
</evidence>
<dbReference type="PANTHER" id="PTHR22911">
    <property type="entry name" value="ACYL-MALONYL CONDENSING ENZYME-RELATED"/>
    <property type="match status" value="1"/>
</dbReference>
<feature type="transmembrane region" description="Helical" evidence="1">
    <location>
        <begin position="243"/>
        <end position="266"/>
    </location>
</feature>
<feature type="transmembrane region" description="Helical" evidence="1">
    <location>
        <begin position="36"/>
        <end position="53"/>
    </location>
</feature>
<dbReference type="EMBL" id="CP047897">
    <property type="protein sequence ID" value="QHL86749.1"/>
    <property type="molecule type" value="Genomic_DNA"/>
</dbReference>
<feature type="transmembrane region" description="Helical" evidence="1">
    <location>
        <begin position="125"/>
        <end position="145"/>
    </location>
</feature>
<dbReference type="Pfam" id="PF00892">
    <property type="entry name" value="EamA"/>
    <property type="match status" value="2"/>
</dbReference>
<feature type="domain" description="EamA" evidence="2">
    <location>
        <begin position="155"/>
        <end position="287"/>
    </location>
</feature>
<feature type="transmembrane region" description="Helical" evidence="1">
    <location>
        <begin position="272"/>
        <end position="290"/>
    </location>
</feature>
<dbReference type="GO" id="GO:0016020">
    <property type="term" value="C:membrane"/>
    <property type="evidence" value="ECO:0007669"/>
    <property type="project" value="InterPro"/>
</dbReference>
<feature type="transmembrane region" description="Helical" evidence="1">
    <location>
        <begin position="151"/>
        <end position="175"/>
    </location>
</feature>
<accession>A0A6P1NX24</accession>
<dbReference type="PANTHER" id="PTHR22911:SF137">
    <property type="entry name" value="SOLUTE CARRIER FAMILY 35 MEMBER G2-RELATED"/>
    <property type="match status" value="1"/>
</dbReference>
<keyword evidence="1" id="KW-0472">Membrane</keyword>
<protein>
    <submittedName>
        <fullName evidence="3">EamA family transporter</fullName>
    </submittedName>
</protein>